<dbReference type="Proteomes" id="UP001470230">
    <property type="component" value="Unassembled WGS sequence"/>
</dbReference>
<feature type="coiled-coil region" evidence="1">
    <location>
        <begin position="211"/>
        <end position="320"/>
    </location>
</feature>
<dbReference type="EMBL" id="JAPFFF010000009">
    <property type="protein sequence ID" value="KAK8882167.1"/>
    <property type="molecule type" value="Genomic_DNA"/>
</dbReference>
<accession>A0ABR2JV94</accession>
<organism evidence="2 3">
    <name type="scientific">Tritrichomonas musculus</name>
    <dbReference type="NCBI Taxonomy" id="1915356"/>
    <lineage>
        <taxon>Eukaryota</taxon>
        <taxon>Metamonada</taxon>
        <taxon>Parabasalia</taxon>
        <taxon>Tritrichomonadida</taxon>
        <taxon>Tritrichomonadidae</taxon>
        <taxon>Tritrichomonas</taxon>
    </lineage>
</organism>
<gene>
    <name evidence="2" type="ORF">M9Y10_044807</name>
</gene>
<reference evidence="2 3" key="1">
    <citation type="submission" date="2024-04" db="EMBL/GenBank/DDBJ databases">
        <title>Tritrichomonas musculus Genome.</title>
        <authorList>
            <person name="Alves-Ferreira E."/>
            <person name="Grigg M."/>
            <person name="Lorenzi H."/>
            <person name="Galac M."/>
        </authorList>
    </citation>
    <scope>NUCLEOTIDE SEQUENCE [LARGE SCALE GENOMIC DNA]</scope>
    <source>
        <strain evidence="2 3">EAF2021</strain>
    </source>
</reference>
<keyword evidence="1" id="KW-0175">Coiled coil</keyword>
<evidence type="ECO:0000256" key="1">
    <source>
        <dbReference type="SAM" id="Coils"/>
    </source>
</evidence>
<sequence length="388" mass="46093">MRKTPNRQQTILDKWRQTGFILANKLDEKEEKIFAQLNNIRNENNQKAKEIKSKEKEILEEKQNIANLTIQLKSIESENSVSQKHLFDFQAKDQHLEGVYNEILNVSLIHLKSFENLKNEKYLLNDSYFPMDKINSLSNKIKSFKIPKSVLQYTSEEKKLNKIRSFYTQKQKEFEEHEAAESIYQKMIDANQTLHQLHLQYKAVEEANESDRKERQREDELKRTYKELQENGKKKIQEEEKKLKNSFEELLGVRNTMSQKINSLQIQLEKLSNLVQITEEANQQKINEYVQKIQNQNEEIEELEHQVQELENSLRFDVETNTEPEKPKFPSMNMPQFPSYQIQQNRQQNNIANNQNNSTAQQPPVDQYKSSLHELLQRANQVYNGNFK</sequence>
<name>A0ABR2JV94_9EUKA</name>
<comment type="caution">
    <text evidence="2">The sequence shown here is derived from an EMBL/GenBank/DDBJ whole genome shotgun (WGS) entry which is preliminary data.</text>
</comment>
<proteinExistence type="predicted"/>
<feature type="coiled-coil region" evidence="1">
    <location>
        <begin position="23"/>
        <end position="78"/>
    </location>
</feature>
<protein>
    <submittedName>
        <fullName evidence="2">Uncharacterized protein</fullName>
    </submittedName>
</protein>
<evidence type="ECO:0000313" key="2">
    <source>
        <dbReference type="EMBL" id="KAK8882167.1"/>
    </source>
</evidence>
<keyword evidence="3" id="KW-1185">Reference proteome</keyword>
<evidence type="ECO:0000313" key="3">
    <source>
        <dbReference type="Proteomes" id="UP001470230"/>
    </source>
</evidence>